<dbReference type="EMBL" id="JACHJU010000001">
    <property type="protein sequence ID" value="MBB4937982.1"/>
    <property type="molecule type" value="Genomic_DNA"/>
</dbReference>
<reference evidence="1 2" key="1">
    <citation type="submission" date="2020-08" db="EMBL/GenBank/DDBJ databases">
        <title>Sequencing the genomes of 1000 actinobacteria strains.</title>
        <authorList>
            <person name="Klenk H.-P."/>
        </authorList>
    </citation>
    <scope>NUCLEOTIDE SEQUENCE [LARGE SCALE GENOMIC DNA]</scope>
    <source>
        <strain evidence="1 2">DSM 43023</strain>
    </source>
</reference>
<organism evidence="1 2">
    <name type="scientific">Streptosporangium album</name>
    <dbReference type="NCBI Taxonomy" id="47479"/>
    <lineage>
        <taxon>Bacteria</taxon>
        <taxon>Bacillati</taxon>
        <taxon>Actinomycetota</taxon>
        <taxon>Actinomycetes</taxon>
        <taxon>Streptosporangiales</taxon>
        <taxon>Streptosporangiaceae</taxon>
        <taxon>Streptosporangium</taxon>
    </lineage>
</organism>
<comment type="caution">
    <text evidence="1">The sequence shown here is derived from an EMBL/GenBank/DDBJ whole genome shotgun (WGS) entry which is preliminary data.</text>
</comment>
<dbReference type="SUPFAM" id="SSF55961">
    <property type="entry name" value="Bet v1-like"/>
    <property type="match status" value="1"/>
</dbReference>
<evidence type="ECO:0008006" key="3">
    <source>
        <dbReference type="Google" id="ProtNLM"/>
    </source>
</evidence>
<dbReference type="Proteomes" id="UP000534286">
    <property type="component" value="Unassembled WGS sequence"/>
</dbReference>
<dbReference type="RefSeq" id="WP_184754258.1">
    <property type="nucleotide sequence ID" value="NZ_BAABEK010000014.1"/>
</dbReference>
<proteinExistence type="predicted"/>
<dbReference type="Gene3D" id="3.30.530.20">
    <property type="match status" value="1"/>
</dbReference>
<protein>
    <recommendedName>
        <fullName evidence="3">Polyketide cyclase / dehydrase and lipid transport</fullName>
    </recommendedName>
</protein>
<gene>
    <name evidence="1" type="ORF">FHR32_002287</name>
</gene>
<keyword evidence="2" id="KW-1185">Reference proteome</keyword>
<name>A0A7W7RTR5_9ACTN</name>
<accession>A0A7W7RTR5</accession>
<evidence type="ECO:0000313" key="2">
    <source>
        <dbReference type="Proteomes" id="UP000534286"/>
    </source>
</evidence>
<dbReference type="InterPro" id="IPR023393">
    <property type="entry name" value="START-like_dom_sf"/>
</dbReference>
<evidence type="ECO:0000313" key="1">
    <source>
        <dbReference type="EMBL" id="MBB4937982.1"/>
    </source>
</evidence>
<sequence length="156" mass="17460">MNPSDLDPVRRLRVMAGATPGCVLLERVIPAPFDTVWAVVADLERELPRYQPHVRTLRVTPGRGDRLDVLALGRAGLCARFDAVLRPGWCWMQSHHIVFGLAAVPVPGGTLLARAGATRRPGLRRLLMPLLRRDFGRELDRFESRVRARLTRDTAP</sequence>
<dbReference type="AlphaFoldDB" id="A0A7W7RTR5"/>